<keyword evidence="9 14" id="KW-0808">Transferase</keyword>
<evidence type="ECO:0000256" key="1">
    <source>
        <dbReference type="ARBA" id="ARBA00000642"/>
    </source>
</evidence>
<dbReference type="PROSITE" id="PS00111">
    <property type="entry name" value="PGLYCERATE_KINASE"/>
    <property type="match status" value="1"/>
</dbReference>
<evidence type="ECO:0000256" key="17">
    <source>
        <dbReference type="RuleBase" id="RU000532"/>
    </source>
</evidence>
<feature type="binding site" evidence="14">
    <location>
        <position position="120"/>
    </location>
    <ligand>
        <name>substrate</name>
    </ligand>
</feature>
<dbReference type="GO" id="GO:0043531">
    <property type="term" value="F:ADP binding"/>
    <property type="evidence" value="ECO:0007669"/>
    <property type="project" value="TreeGrafter"/>
</dbReference>
<evidence type="ECO:0000256" key="16">
    <source>
        <dbReference type="PIRSR" id="PIRSR000724-2"/>
    </source>
</evidence>
<protein>
    <recommendedName>
        <fullName evidence="7 14">Phosphoglycerate kinase</fullName>
        <ecNumber evidence="6 14">2.7.2.3</ecNumber>
    </recommendedName>
</protein>
<dbReference type="InterPro" id="IPR015911">
    <property type="entry name" value="Phosphoglycerate_kinase_CS"/>
</dbReference>
<comment type="subunit">
    <text evidence="5 14">Monomer.</text>
</comment>
<comment type="caution">
    <text evidence="14">Lacks conserved residue(s) required for the propagation of feature annotation.</text>
</comment>
<reference evidence="18 19" key="1">
    <citation type="submission" date="2011-08" db="EMBL/GenBank/DDBJ databases">
        <authorList>
            <person name="Weinstock G."/>
            <person name="Sodergren E."/>
            <person name="Clifton S."/>
            <person name="Fulton L."/>
            <person name="Fulton B."/>
            <person name="Courtney L."/>
            <person name="Fronick C."/>
            <person name="Harrison M."/>
            <person name="Strong C."/>
            <person name="Farmer C."/>
            <person name="Delahaunty K."/>
            <person name="Markovic C."/>
            <person name="Hall O."/>
            <person name="Minx P."/>
            <person name="Tomlinson C."/>
            <person name="Mitreva M."/>
            <person name="Hou S."/>
            <person name="Chen J."/>
            <person name="Wollam A."/>
            <person name="Pepin K.H."/>
            <person name="Johnson M."/>
            <person name="Bhonagiri V."/>
            <person name="Zhang X."/>
            <person name="Suruliraj S."/>
            <person name="Warren W."/>
            <person name="Chinwalla A."/>
            <person name="Mardis E.R."/>
            <person name="Wilson R.K."/>
        </authorList>
    </citation>
    <scope>NUCLEOTIDE SEQUENCE [LARGE SCALE GENOMIC DNA]</scope>
    <source>
        <strain evidence="18 19">DP7</strain>
    </source>
</reference>
<dbReference type="EMBL" id="AFZX01000109">
    <property type="protein sequence ID" value="EHL05013.1"/>
    <property type="molecule type" value="Genomic_DNA"/>
</dbReference>
<keyword evidence="12 14" id="KW-0067">ATP-binding</keyword>
<feature type="binding site" evidence="14 16">
    <location>
        <position position="325"/>
    </location>
    <ligand>
        <name>ATP</name>
        <dbReference type="ChEBI" id="CHEBI:30616"/>
    </ligand>
</feature>
<dbReference type="UniPathway" id="UPA00109">
    <property type="reaction ID" value="UER00185"/>
</dbReference>
<dbReference type="Proteomes" id="UP000004416">
    <property type="component" value="Unassembled WGS sequence"/>
</dbReference>
<evidence type="ECO:0000256" key="3">
    <source>
        <dbReference type="ARBA" id="ARBA00004838"/>
    </source>
</evidence>
<dbReference type="InterPro" id="IPR036043">
    <property type="entry name" value="Phosphoglycerate_kinase_sf"/>
</dbReference>
<keyword evidence="11 14" id="KW-0418">Kinase</keyword>
<evidence type="ECO:0000256" key="5">
    <source>
        <dbReference type="ARBA" id="ARBA00011245"/>
    </source>
</evidence>
<dbReference type="GO" id="GO:0006096">
    <property type="term" value="P:glycolytic process"/>
    <property type="evidence" value="ECO:0007669"/>
    <property type="project" value="UniProtKB-UniRule"/>
</dbReference>
<dbReference type="PATRIC" id="fig|537010.4.peg.4028"/>
<dbReference type="PRINTS" id="PR00477">
    <property type="entry name" value="PHGLYCKINASE"/>
</dbReference>
<comment type="catalytic activity">
    <reaction evidence="1 14 17">
        <text>(2R)-3-phosphoglycerate + ATP = (2R)-3-phospho-glyceroyl phosphate + ADP</text>
        <dbReference type="Rhea" id="RHEA:14801"/>
        <dbReference type="ChEBI" id="CHEBI:30616"/>
        <dbReference type="ChEBI" id="CHEBI:57604"/>
        <dbReference type="ChEBI" id="CHEBI:58272"/>
        <dbReference type="ChEBI" id="CHEBI:456216"/>
        <dbReference type="EC" id="2.7.2.3"/>
    </reaction>
</comment>
<comment type="pathway">
    <text evidence="3 14">Carbohydrate degradation; glycolysis; pyruvate from D-glyceraldehyde 3-phosphate: step 2/5.</text>
</comment>
<dbReference type="FunFam" id="3.40.50.1260:FF:000002">
    <property type="entry name" value="Phosphoglycerate kinase"/>
    <property type="match status" value="1"/>
</dbReference>
<comment type="caution">
    <text evidence="18">The sequence shown here is derived from an EMBL/GenBank/DDBJ whole genome shotgun (WGS) entry which is preliminary data.</text>
</comment>
<accession>G9XTL2</accession>
<dbReference type="InterPro" id="IPR015824">
    <property type="entry name" value="Phosphoglycerate_kinase_N"/>
</dbReference>
<evidence type="ECO:0000313" key="19">
    <source>
        <dbReference type="Proteomes" id="UP000004416"/>
    </source>
</evidence>
<feature type="binding site" evidence="14">
    <location>
        <position position="153"/>
    </location>
    <ligand>
        <name>substrate</name>
    </ligand>
</feature>
<evidence type="ECO:0000256" key="7">
    <source>
        <dbReference type="ARBA" id="ARBA00016471"/>
    </source>
</evidence>
<name>G9XTL2_DESHA</name>
<proteinExistence type="inferred from homology"/>
<evidence type="ECO:0000313" key="18">
    <source>
        <dbReference type="EMBL" id="EHL05013.1"/>
    </source>
</evidence>
<evidence type="ECO:0000256" key="10">
    <source>
        <dbReference type="ARBA" id="ARBA00022741"/>
    </source>
</evidence>
<dbReference type="HOGENOM" id="CLU_025427_0_2_9"/>
<feature type="binding site" evidence="14">
    <location>
        <position position="38"/>
    </location>
    <ligand>
        <name>substrate</name>
    </ligand>
</feature>
<dbReference type="SUPFAM" id="SSF53748">
    <property type="entry name" value="Phosphoglycerate kinase"/>
    <property type="match status" value="1"/>
</dbReference>
<dbReference type="CDD" id="cd00318">
    <property type="entry name" value="Phosphoglycerate_kinase"/>
    <property type="match status" value="1"/>
</dbReference>
<feature type="binding site" evidence="15">
    <location>
        <position position="120"/>
    </location>
    <ligand>
        <name>(2R)-3-phosphoglycerate</name>
        <dbReference type="ChEBI" id="CHEBI:58272"/>
    </ligand>
</feature>
<dbReference type="GO" id="GO:0005524">
    <property type="term" value="F:ATP binding"/>
    <property type="evidence" value="ECO:0007669"/>
    <property type="project" value="UniProtKB-KW"/>
</dbReference>
<evidence type="ECO:0000256" key="13">
    <source>
        <dbReference type="ARBA" id="ARBA00023152"/>
    </source>
</evidence>
<dbReference type="PANTHER" id="PTHR11406:SF23">
    <property type="entry name" value="PHOSPHOGLYCERATE KINASE 1, CHLOROPLASTIC-RELATED"/>
    <property type="match status" value="1"/>
</dbReference>
<feature type="binding site" evidence="14 15">
    <location>
        <begin position="61"/>
        <end position="64"/>
    </location>
    <ligand>
        <name>substrate</name>
    </ligand>
</feature>
<feature type="binding site" evidence="14 16">
    <location>
        <position position="203"/>
    </location>
    <ligand>
        <name>ATP</name>
        <dbReference type="ChEBI" id="CHEBI:30616"/>
    </ligand>
</feature>
<evidence type="ECO:0000256" key="9">
    <source>
        <dbReference type="ARBA" id="ARBA00022679"/>
    </source>
</evidence>
<dbReference type="HAMAP" id="MF_00145">
    <property type="entry name" value="Phosphoglyc_kinase"/>
    <property type="match status" value="1"/>
</dbReference>
<evidence type="ECO:0000256" key="2">
    <source>
        <dbReference type="ARBA" id="ARBA00004496"/>
    </source>
</evidence>
<evidence type="ECO:0000256" key="4">
    <source>
        <dbReference type="ARBA" id="ARBA00008982"/>
    </source>
</evidence>
<dbReference type="GO" id="GO:0004618">
    <property type="term" value="F:phosphoglycerate kinase activity"/>
    <property type="evidence" value="ECO:0007669"/>
    <property type="project" value="UniProtKB-UniRule"/>
</dbReference>
<comment type="similarity">
    <text evidence="4 14 17">Belongs to the phosphoglycerate kinase family.</text>
</comment>
<feature type="binding site" evidence="15">
    <location>
        <position position="153"/>
    </location>
    <ligand>
        <name>(2R)-3-phosphoglycerate</name>
        <dbReference type="ChEBI" id="CHEBI:58272"/>
    </ligand>
</feature>
<dbReference type="RefSeq" id="WP_005815644.1">
    <property type="nucleotide sequence ID" value="NZ_JH414485.1"/>
</dbReference>
<evidence type="ECO:0000256" key="14">
    <source>
        <dbReference type="HAMAP-Rule" id="MF_00145"/>
    </source>
</evidence>
<keyword evidence="10 14" id="KW-0547">Nucleotide-binding</keyword>
<dbReference type="Gene3D" id="3.40.50.1260">
    <property type="entry name" value="Phosphoglycerate kinase, N-terminal domain"/>
    <property type="match status" value="2"/>
</dbReference>
<keyword evidence="8 14" id="KW-0963">Cytoplasm</keyword>
<feature type="binding site" evidence="15">
    <location>
        <position position="38"/>
    </location>
    <ligand>
        <name>(2R)-3-phosphoglycerate</name>
        <dbReference type="ChEBI" id="CHEBI:58272"/>
    </ligand>
</feature>
<dbReference type="FunFam" id="3.40.50.1260:FF:000007">
    <property type="entry name" value="Phosphoglycerate kinase"/>
    <property type="match status" value="1"/>
</dbReference>
<dbReference type="Pfam" id="PF00162">
    <property type="entry name" value="PGK"/>
    <property type="match status" value="1"/>
</dbReference>
<dbReference type="AlphaFoldDB" id="G9XTL2"/>
<evidence type="ECO:0000256" key="6">
    <source>
        <dbReference type="ARBA" id="ARBA00013061"/>
    </source>
</evidence>
<dbReference type="GO" id="GO:0006094">
    <property type="term" value="P:gluconeogenesis"/>
    <property type="evidence" value="ECO:0007669"/>
    <property type="project" value="TreeGrafter"/>
</dbReference>
<evidence type="ECO:0000256" key="15">
    <source>
        <dbReference type="PIRSR" id="PIRSR000724-1"/>
    </source>
</evidence>
<dbReference type="PIRSF" id="PIRSF000724">
    <property type="entry name" value="Pgk"/>
    <property type="match status" value="1"/>
</dbReference>
<keyword evidence="13 14" id="KW-0324">Glycolysis</keyword>
<evidence type="ECO:0000256" key="11">
    <source>
        <dbReference type="ARBA" id="ARBA00022777"/>
    </source>
</evidence>
<dbReference type="GO" id="GO:0005829">
    <property type="term" value="C:cytosol"/>
    <property type="evidence" value="ECO:0007669"/>
    <property type="project" value="TreeGrafter"/>
</dbReference>
<evidence type="ECO:0000256" key="8">
    <source>
        <dbReference type="ARBA" id="ARBA00022490"/>
    </source>
</evidence>
<organism evidence="18 19">
    <name type="scientific">Desulfitobacterium hafniense DP7</name>
    <dbReference type="NCBI Taxonomy" id="537010"/>
    <lineage>
        <taxon>Bacteria</taxon>
        <taxon>Bacillati</taxon>
        <taxon>Bacillota</taxon>
        <taxon>Clostridia</taxon>
        <taxon>Eubacteriales</taxon>
        <taxon>Desulfitobacteriaceae</taxon>
        <taxon>Desulfitobacterium</taxon>
    </lineage>
</organism>
<evidence type="ECO:0000256" key="12">
    <source>
        <dbReference type="ARBA" id="ARBA00022840"/>
    </source>
</evidence>
<comment type="subcellular location">
    <subcellularLocation>
        <location evidence="2 14">Cytoplasm</location>
    </subcellularLocation>
</comment>
<dbReference type="EC" id="2.7.2.3" evidence="6 14"/>
<gene>
    <name evidence="14" type="primary">pgk</name>
    <name evidence="18" type="ORF">HMPREF0322_04319</name>
</gene>
<feature type="binding site" evidence="14 16">
    <location>
        <begin position="351"/>
        <end position="354"/>
    </location>
    <ligand>
        <name>ATP</name>
        <dbReference type="ChEBI" id="CHEBI:30616"/>
    </ligand>
</feature>
<feature type="binding site" evidence="14 15">
    <location>
        <begin position="22"/>
        <end position="24"/>
    </location>
    <ligand>
        <name>substrate</name>
    </ligand>
</feature>
<dbReference type="PANTHER" id="PTHR11406">
    <property type="entry name" value="PHOSPHOGLYCERATE KINASE"/>
    <property type="match status" value="1"/>
</dbReference>
<sequence length="395" mass="42404">MMNKKGLKDITVRGKRVFVRVDFNVPMDDHGNITNDTRIRAALPTIHYLIDEGAKIILASHLGRPKGKPDPNYSLAPVAKRLGELLKRPVAMATDCIGPEVEKAAAQLQEGEVLLLENVRYHAEEEKNEPEFVKQLARLAEVYVNDAFGTAHRAHASTEGIAHHLPGVAGFLLQKEIESMGKALENPERPFVAIIGGAKVSDKIGVIENLLHKVDALIIGGGMANTFLKAQGYSLGKSLVEGDKLSLAQEILDRGRELQVDILLPQDVVAAKEFKADAPYRVTAVREIAEDEMALDIGPESAGLFSARIQKARTIVWNGPMGVFEMEHFAKGTEKVAQAVALCPGLTIVGGGDSVAAVEKMGVGEQMSHISTGGGASLKLLEGKTLPGIAALQNI</sequence>
<dbReference type="InterPro" id="IPR001576">
    <property type="entry name" value="Phosphoglycerate_kinase"/>
</dbReference>